<sequence length="125" mass="14345">EDVVAGDLESHKFFFWFLFPSYYLLRRNQCAICWDEINVTGNKIGTPLDGVENGYRFVVPRRLANVGAEDYDASSIFTLAILLRRALRMADEQCATYSSQICKHQNYLQITNRLSSLNTTIRLEG</sequence>
<protein>
    <submittedName>
        <fullName evidence="1">Uncharacterized protein</fullName>
    </submittedName>
</protein>
<dbReference type="EMBL" id="JAUDFV010000064">
    <property type="protein sequence ID" value="KAL2735201.1"/>
    <property type="molecule type" value="Genomic_DNA"/>
</dbReference>
<accession>A0ABD2BR11</accession>
<name>A0ABD2BR11_VESSQ</name>
<feature type="non-terminal residue" evidence="1">
    <location>
        <position position="1"/>
    </location>
</feature>
<organism evidence="1 2">
    <name type="scientific">Vespula squamosa</name>
    <name type="common">Southern yellow jacket</name>
    <name type="synonym">Wasp</name>
    <dbReference type="NCBI Taxonomy" id="30214"/>
    <lineage>
        <taxon>Eukaryota</taxon>
        <taxon>Metazoa</taxon>
        <taxon>Ecdysozoa</taxon>
        <taxon>Arthropoda</taxon>
        <taxon>Hexapoda</taxon>
        <taxon>Insecta</taxon>
        <taxon>Pterygota</taxon>
        <taxon>Neoptera</taxon>
        <taxon>Endopterygota</taxon>
        <taxon>Hymenoptera</taxon>
        <taxon>Apocrita</taxon>
        <taxon>Aculeata</taxon>
        <taxon>Vespoidea</taxon>
        <taxon>Vespidae</taxon>
        <taxon>Vespinae</taxon>
        <taxon>Vespula</taxon>
    </lineage>
</organism>
<evidence type="ECO:0000313" key="1">
    <source>
        <dbReference type="EMBL" id="KAL2735201.1"/>
    </source>
</evidence>
<proteinExistence type="predicted"/>
<dbReference type="Proteomes" id="UP001607302">
    <property type="component" value="Unassembled WGS sequence"/>
</dbReference>
<dbReference type="AlphaFoldDB" id="A0ABD2BR11"/>
<keyword evidence="2" id="KW-1185">Reference proteome</keyword>
<evidence type="ECO:0000313" key="2">
    <source>
        <dbReference type="Proteomes" id="UP001607302"/>
    </source>
</evidence>
<gene>
    <name evidence="1" type="ORF">V1478_002841</name>
</gene>
<reference evidence="1 2" key="1">
    <citation type="journal article" date="2024" name="Ann. Entomol. Soc. Am.">
        <title>Genomic analyses of the southern and eastern yellowjacket wasps (Hymenoptera: Vespidae) reveal evolutionary signatures of social life.</title>
        <authorList>
            <person name="Catto M.A."/>
            <person name="Caine P.B."/>
            <person name="Orr S.E."/>
            <person name="Hunt B.G."/>
            <person name="Goodisman M.A.D."/>
        </authorList>
    </citation>
    <scope>NUCLEOTIDE SEQUENCE [LARGE SCALE GENOMIC DNA]</scope>
    <source>
        <strain evidence="1">233</strain>
        <tissue evidence="1">Head and thorax</tissue>
    </source>
</reference>
<comment type="caution">
    <text evidence="1">The sequence shown here is derived from an EMBL/GenBank/DDBJ whole genome shotgun (WGS) entry which is preliminary data.</text>
</comment>